<accession>A0ABY5TPA6</accession>
<name>A0ABY5TPA6_9GAMM</name>
<keyword evidence="1" id="KW-0472">Membrane</keyword>
<dbReference type="PROSITE" id="PS00409">
    <property type="entry name" value="PROKAR_NTER_METHYL"/>
    <property type="match status" value="1"/>
</dbReference>
<dbReference type="Pfam" id="PF07963">
    <property type="entry name" value="N_methyl"/>
    <property type="match status" value="1"/>
</dbReference>
<dbReference type="Gene3D" id="3.30.700.10">
    <property type="entry name" value="Glycoprotein, Type 4 Pilin"/>
    <property type="match status" value="1"/>
</dbReference>
<keyword evidence="1" id="KW-0812">Transmembrane</keyword>
<dbReference type="NCBIfam" id="TIGR02532">
    <property type="entry name" value="IV_pilin_GFxxxE"/>
    <property type="match status" value="1"/>
</dbReference>
<evidence type="ECO:0000256" key="1">
    <source>
        <dbReference type="SAM" id="Phobius"/>
    </source>
</evidence>
<dbReference type="SUPFAM" id="SSF54523">
    <property type="entry name" value="Pili subunits"/>
    <property type="match status" value="1"/>
</dbReference>
<dbReference type="EMBL" id="CP103416">
    <property type="protein sequence ID" value="UVW34926.1"/>
    <property type="molecule type" value="Genomic_DNA"/>
</dbReference>
<reference evidence="2" key="1">
    <citation type="submission" date="2022-08" db="EMBL/GenBank/DDBJ databases">
        <title>Catabolic pathway analysis in culturable SAR92 clade bacteria reveals their overlooked roles in DMSP degradation in coastal seas.</title>
        <authorList>
            <person name="He X."/>
            <person name="Zhang X."/>
            <person name="Zhang Y."/>
        </authorList>
    </citation>
    <scope>NUCLEOTIDE SEQUENCE</scope>
    <source>
        <strain evidence="2">H455</strain>
    </source>
</reference>
<keyword evidence="1" id="KW-1133">Transmembrane helix</keyword>
<feature type="transmembrane region" description="Helical" evidence="1">
    <location>
        <begin position="12"/>
        <end position="34"/>
    </location>
</feature>
<dbReference type="InterPro" id="IPR045584">
    <property type="entry name" value="Pilin-like"/>
</dbReference>
<organism evidence="2 3">
    <name type="scientific">SAR92 clade bacterium H455</name>
    <dbReference type="NCBI Taxonomy" id="2974818"/>
    <lineage>
        <taxon>Bacteria</taxon>
        <taxon>Pseudomonadati</taxon>
        <taxon>Pseudomonadota</taxon>
        <taxon>Gammaproteobacteria</taxon>
        <taxon>Cellvibrionales</taxon>
        <taxon>Porticoccaceae</taxon>
        <taxon>SAR92 clade</taxon>
    </lineage>
</organism>
<evidence type="ECO:0000313" key="3">
    <source>
        <dbReference type="Proteomes" id="UP001059934"/>
    </source>
</evidence>
<dbReference type="Proteomes" id="UP001059934">
    <property type="component" value="Chromosome"/>
</dbReference>
<protein>
    <submittedName>
        <fullName evidence="2">Type II secretion system GspH family protein</fullName>
    </submittedName>
</protein>
<sequence length="181" mass="20352">MRSFPSRQAGFTLIEIAVVVVILATISGMSVFAINQAFDRRYQSQAENLLTWLNQLSEQAALEGVAYGIFGDAEKPQESEKLQPVAYFRQHWFVTSYPEAFVLDNEAKTEWTVYSSVEYDEVEDPLAAEEYAVIPLVAMMPDGFMEPAGEMLLSFSSSPLTYSYSWDDETSSVVMQKISKP</sequence>
<keyword evidence="3" id="KW-1185">Reference proteome</keyword>
<gene>
    <name evidence="2" type="ORF">NYF23_13050</name>
</gene>
<evidence type="ECO:0000313" key="2">
    <source>
        <dbReference type="EMBL" id="UVW34926.1"/>
    </source>
</evidence>
<dbReference type="InterPro" id="IPR012902">
    <property type="entry name" value="N_methyl_site"/>
</dbReference>
<proteinExistence type="predicted"/>